<accession>A0A427AGG9</accession>
<dbReference type="AlphaFoldDB" id="A0A427AGG9"/>
<sequence>MLATCNMDIGLFVGLSFLVRPRSAGPNIGGVLVPRGPYVGSPAHQPSVPFGYQQGFPYPPYRLVDLLNLFRTIKIILVFNITGLATPVPAQPHFIVPAHSPQFVQGSSSDQTAV</sequence>
<evidence type="ECO:0000313" key="2">
    <source>
        <dbReference type="Proteomes" id="UP000287651"/>
    </source>
</evidence>
<comment type="caution">
    <text evidence="1">The sequence shown here is derived from an EMBL/GenBank/DDBJ whole genome shotgun (WGS) entry which is preliminary data.</text>
</comment>
<evidence type="ECO:0000313" key="1">
    <source>
        <dbReference type="EMBL" id="RRT75314.1"/>
    </source>
</evidence>
<organism evidence="1 2">
    <name type="scientific">Ensete ventricosum</name>
    <name type="common">Abyssinian banana</name>
    <name type="synonym">Musa ensete</name>
    <dbReference type="NCBI Taxonomy" id="4639"/>
    <lineage>
        <taxon>Eukaryota</taxon>
        <taxon>Viridiplantae</taxon>
        <taxon>Streptophyta</taxon>
        <taxon>Embryophyta</taxon>
        <taxon>Tracheophyta</taxon>
        <taxon>Spermatophyta</taxon>
        <taxon>Magnoliopsida</taxon>
        <taxon>Liliopsida</taxon>
        <taxon>Zingiberales</taxon>
        <taxon>Musaceae</taxon>
        <taxon>Ensete</taxon>
    </lineage>
</organism>
<proteinExistence type="predicted"/>
<protein>
    <submittedName>
        <fullName evidence="1">Uncharacterized protein</fullName>
    </submittedName>
</protein>
<reference evidence="1 2" key="1">
    <citation type="journal article" date="2014" name="Agronomy (Basel)">
        <title>A Draft Genome Sequence for Ensete ventricosum, the Drought-Tolerant Tree Against Hunger.</title>
        <authorList>
            <person name="Harrison J."/>
            <person name="Moore K.A."/>
            <person name="Paszkiewicz K."/>
            <person name="Jones T."/>
            <person name="Grant M."/>
            <person name="Ambacheew D."/>
            <person name="Muzemil S."/>
            <person name="Studholme D.J."/>
        </authorList>
    </citation>
    <scope>NUCLEOTIDE SEQUENCE [LARGE SCALE GENOMIC DNA]</scope>
</reference>
<dbReference type="EMBL" id="AMZH03002517">
    <property type="protein sequence ID" value="RRT75314.1"/>
    <property type="molecule type" value="Genomic_DNA"/>
</dbReference>
<name>A0A427AGG9_ENSVE</name>
<dbReference type="Proteomes" id="UP000287651">
    <property type="component" value="Unassembled WGS sequence"/>
</dbReference>
<gene>
    <name evidence="1" type="ORF">B296_00014396</name>
</gene>